<evidence type="ECO:0008006" key="3">
    <source>
        <dbReference type="Google" id="ProtNLM"/>
    </source>
</evidence>
<dbReference type="Proteomes" id="UP000499080">
    <property type="component" value="Unassembled WGS sequence"/>
</dbReference>
<dbReference type="OrthoDB" id="6516490at2759"/>
<dbReference type="EMBL" id="BGPR01000325">
    <property type="protein sequence ID" value="GBM13295.1"/>
    <property type="molecule type" value="Genomic_DNA"/>
</dbReference>
<accession>A0A4Y2DCL7</accession>
<name>A0A4Y2DCL7_ARAVE</name>
<sequence length="175" mass="19748">MKCGLKQSNSDPCLFLNDEKSIYLIVYVDDGIIASVDEQAVKQILEKLKSEFRVVLMWPTTFYLLCVPYREAISSLMFLAIVSRPGISYAVGVLSQVLDKPQQGHCNMITRIMRYLKGTGKCGILFQCNEDNTLQCFTDSDYDGDPLSRRYTSGMIFMSYSSAVSWSSHPDSNFS</sequence>
<proteinExistence type="predicted"/>
<evidence type="ECO:0000313" key="1">
    <source>
        <dbReference type="EMBL" id="GBM13295.1"/>
    </source>
</evidence>
<protein>
    <recommendedName>
        <fullName evidence="3">Reverse transcriptase Ty1/copia-type domain-containing protein</fullName>
    </recommendedName>
</protein>
<dbReference type="PANTHER" id="PTHR11439">
    <property type="entry name" value="GAG-POL-RELATED RETROTRANSPOSON"/>
    <property type="match status" value="1"/>
</dbReference>
<evidence type="ECO:0000313" key="2">
    <source>
        <dbReference type="Proteomes" id="UP000499080"/>
    </source>
</evidence>
<reference evidence="1 2" key="1">
    <citation type="journal article" date="2019" name="Sci. Rep.">
        <title>Orb-weaving spider Araneus ventricosus genome elucidates the spidroin gene catalogue.</title>
        <authorList>
            <person name="Kono N."/>
            <person name="Nakamura H."/>
            <person name="Ohtoshi R."/>
            <person name="Moran D.A.P."/>
            <person name="Shinohara A."/>
            <person name="Yoshida Y."/>
            <person name="Fujiwara M."/>
            <person name="Mori M."/>
            <person name="Tomita M."/>
            <person name="Arakawa K."/>
        </authorList>
    </citation>
    <scope>NUCLEOTIDE SEQUENCE [LARGE SCALE GENOMIC DNA]</scope>
</reference>
<keyword evidence="2" id="KW-1185">Reference proteome</keyword>
<gene>
    <name evidence="1" type="ORF">AVEN_226281_1</name>
</gene>
<comment type="caution">
    <text evidence="1">The sequence shown here is derived from an EMBL/GenBank/DDBJ whole genome shotgun (WGS) entry which is preliminary data.</text>
</comment>
<organism evidence="1 2">
    <name type="scientific">Araneus ventricosus</name>
    <name type="common">Orbweaver spider</name>
    <name type="synonym">Epeira ventricosa</name>
    <dbReference type="NCBI Taxonomy" id="182803"/>
    <lineage>
        <taxon>Eukaryota</taxon>
        <taxon>Metazoa</taxon>
        <taxon>Ecdysozoa</taxon>
        <taxon>Arthropoda</taxon>
        <taxon>Chelicerata</taxon>
        <taxon>Arachnida</taxon>
        <taxon>Araneae</taxon>
        <taxon>Araneomorphae</taxon>
        <taxon>Entelegynae</taxon>
        <taxon>Araneoidea</taxon>
        <taxon>Araneidae</taxon>
        <taxon>Araneus</taxon>
    </lineage>
</organism>
<dbReference type="PANTHER" id="PTHR11439:SF483">
    <property type="entry name" value="PEPTIDE SYNTHASE GLIP-LIKE, PUTATIVE (AFU_ORTHOLOGUE AFUA_3G12920)-RELATED"/>
    <property type="match status" value="1"/>
</dbReference>
<dbReference type="AlphaFoldDB" id="A0A4Y2DCL7"/>